<dbReference type="Proteomes" id="UP000007963">
    <property type="component" value="Unassembled WGS sequence"/>
</dbReference>
<evidence type="ECO:0000313" key="7">
    <source>
        <dbReference type="Proteomes" id="UP000007963"/>
    </source>
</evidence>
<dbReference type="HOGENOM" id="CLU_033465_3_1_1"/>
<feature type="transmembrane region" description="Helical" evidence="5">
    <location>
        <begin position="27"/>
        <end position="45"/>
    </location>
</feature>
<evidence type="ECO:0008006" key="8">
    <source>
        <dbReference type="Google" id="ProtNLM"/>
    </source>
</evidence>
<protein>
    <recommendedName>
        <fullName evidence="8">RTA1 domain protein</fullName>
    </recommendedName>
</protein>
<feature type="transmembrane region" description="Helical" evidence="5">
    <location>
        <begin position="126"/>
        <end position="150"/>
    </location>
</feature>
<dbReference type="OMA" id="EFYPYTP"/>
<dbReference type="GO" id="GO:0016020">
    <property type="term" value="C:membrane"/>
    <property type="evidence" value="ECO:0007669"/>
    <property type="project" value="UniProtKB-SubCell"/>
</dbReference>
<feature type="transmembrane region" description="Helical" evidence="5">
    <location>
        <begin position="81"/>
        <end position="106"/>
    </location>
</feature>
<dbReference type="RefSeq" id="XP_001216194.1">
    <property type="nucleotide sequence ID" value="XM_001216194.1"/>
</dbReference>
<proteinExistence type="predicted"/>
<evidence type="ECO:0000256" key="4">
    <source>
        <dbReference type="ARBA" id="ARBA00023136"/>
    </source>
</evidence>
<sequence>MDFTFHPGTNGTDPWVDFYPYAPSAPAGYAFVVIFGLITAIHIFLMFPFRAAYFIPLIIGGICEAFGYYGRAWSHTDRTRIGSWALQQILILCAPPFVAATIYMVLGRIIRAFDAEHLSVIRTKRLTTIFVINDVLCFLTQIAGAGVQVTGDEHVMDIGRKAVLAGLVFSLVVFCVFIWVAGVFHRRLVSEPTPTAARNPQLGWRRYMWALYVSCLAMMVRNLVRTVEFAAPKGSVLNTQEVYIYVFDAGLMAVCMGVLGLWHPGKLVRDARRANKASASMLGGPMEERCSADVPLTGYQRV</sequence>
<evidence type="ECO:0000313" key="6">
    <source>
        <dbReference type="EMBL" id="EAU31835.1"/>
    </source>
</evidence>
<gene>
    <name evidence="6" type="ORF">ATEG_07573</name>
</gene>
<dbReference type="InterPro" id="IPR007568">
    <property type="entry name" value="RTA1"/>
</dbReference>
<dbReference type="PANTHER" id="PTHR31465:SF17">
    <property type="entry name" value="DOMAIN PROTEIN, PUTATIVE (AFU_ORTHOLOGUE AFUA_5G09900)-RELATED"/>
    <property type="match status" value="1"/>
</dbReference>
<organism evidence="6 7">
    <name type="scientific">Aspergillus terreus (strain NIH 2624 / FGSC A1156)</name>
    <dbReference type="NCBI Taxonomy" id="341663"/>
    <lineage>
        <taxon>Eukaryota</taxon>
        <taxon>Fungi</taxon>
        <taxon>Dikarya</taxon>
        <taxon>Ascomycota</taxon>
        <taxon>Pezizomycotina</taxon>
        <taxon>Eurotiomycetes</taxon>
        <taxon>Eurotiomycetidae</taxon>
        <taxon>Eurotiales</taxon>
        <taxon>Aspergillaceae</taxon>
        <taxon>Aspergillus</taxon>
        <taxon>Aspergillus subgen. Circumdati</taxon>
    </lineage>
</organism>
<dbReference type="PANTHER" id="PTHR31465">
    <property type="entry name" value="PROTEIN RTA1-RELATED"/>
    <property type="match status" value="1"/>
</dbReference>
<dbReference type="VEuPathDB" id="FungiDB:ATEG_07573"/>
<dbReference type="AlphaFoldDB" id="Q0CFG1"/>
<feature type="transmembrane region" description="Helical" evidence="5">
    <location>
        <begin position="162"/>
        <end position="185"/>
    </location>
</feature>
<reference evidence="7" key="1">
    <citation type="submission" date="2005-09" db="EMBL/GenBank/DDBJ databases">
        <title>Annotation of the Aspergillus terreus NIH2624 genome.</title>
        <authorList>
            <person name="Birren B.W."/>
            <person name="Lander E.S."/>
            <person name="Galagan J.E."/>
            <person name="Nusbaum C."/>
            <person name="Devon K."/>
            <person name="Henn M."/>
            <person name="Ma L.-J."/>
            <person name="Jaffe D.B."/>
            <person name="Butler J."/>
            <person name="Alvarez P."/>
            <person name="Gnerre S."/>
            <person name="Grabherr M."/>
            <person name="Kleber M."/>
            <person name="Mauceli E.W."/>
            <person name="Brockman W."/>
            <person name="Rounsley S."/>
            <person name="Young S.K."/>
            <person name="LaButti K."/>
            <person name="Pushparaj V."/>
            <person name="DeCaprio D."/>
            <person name="Crawford M."/>
            <person name="Koehrsen M."/>
            <person name="Engels R."/>
            <person name="Montgomery P."/>
            <person name="Pearson M."/>
            <person name="Howarth C."/>
            <person name="Larson L."/>
            <person name="Luoma S."/>
            <person name="White J."/>
            <person name="Alvarado L."/>
            <person name="Kodira C.D."/>
            <person name="Zeng Q."/>
            <person name="Oleary S."/>
            <person name="Yandava C."/>
            <person name="Denning D.W."/>
            <person name="Nierman W.C."/>
            <person name="Milne T."/>
            <person name="Madden K."/>
        </authorList>
    </citation>
    <scope>NUCLEOTIDE SEQUENCE [LARGE SCALE GENOMIC DNA]</scope>
    <source>
        <strain evidence="7">NIH 2624 / FGSC A1156</strain>
    </source>
</reference>
<comment type="subcellular location">
    <subcellularLocation>
        <location evidence="1">Membrane</location>
        <topology evidence="1">Multi-pass membrane protein</topology>
    </subcellularLocation>
</comment>
<feature type="transmembrane region" description="Helical" evidence="5">
    <location>
        <begin position="52"/>
        <end position="69"/>
    </location>
</feature>
<evidence type="ECO:0000256" key="2">
    <source>
        <dbReference type="ARBA" id="ARBA00022692"/>
    </source>
</evidence>
<dbReference type="EMBL" id="CH476604">
    <property type="protein sequence ID" value="EAU31835.1"/>
    <property type="molecule type" value="Genomic_DNA"/>
</dbReference>
<accession>Q0CFG1</accession>
<feature type="transmembrane region" description="Helical" evidence="5">
    <location>
        <begin position="244"/>
        <end position="263"/>
    </location>
</feature>
<keyword evidence="3 5" id="KW-1133">Transmembrane helix</keyword>
<evidence type="ECO:0000256" key="1">
    <source>
        <dbReference type="ARBA" id="ARBA00004141"/>
    </source>
</evidence>
<feature type="transmembrane region" description="Helical" evidence="5">
    <location>
        <begin position="206"/>
        <end position="224"/>
    </location>
</feature>
<evidence type="ECO:0000256" key="3">
    <source>
        <dbReference type="ARBA" id="ARBA00022989"/>
    </source>
</evidence>
<name>Q0CFG1_ASPTN</name>
<evidence type="ECO:0000256" key="5">
    <source>
        <dbReference type="SAM" id="Phobius"/>
    </source>
</evidence>
<dbReference type="STRING" id="341663.Q0CFG1"/>
<dbReference type="OrthoDB" id="3358017at2759"/>
<dbReference type="GeneID" id="4322492"/>
<keyword evidence="4 5" id="KW-0472">Membrane</keyword>
<keyword evidence="2 5" id="KW-0812">Transmembrane</keyword>
<dbReference type="eggNOG" id="ENOG502SN5A">
    <property type="taxonomic scope" value="Eukaryota"/>
</dbReference>
<dbReference type="Pfam" id="PF04479">
    <property type="entry name" value="RTA1"/>
    <property type="match status" value="1"/>
</dbReference>